<evidence type="ECO:0000313" key="2">
    <source>
        <dbReference type="Proteomes" id="UP000199481"/>
    </source>
</evidence>
<dbReference type="OrthoDB" id="2156361at2"/>
<keyword evidence="2" id="KW-1185">Reference proteome</keyword>
<evidence type="ECO:0000313" key="1">
    <source>
        <dbReference type="EMBL" id="SDQ18241.1"/>
    </source>
</evidence>
<reference evidence="2" key="1">
    <citation type="submission" date="2016-10" db="EMBL/GenBank/DDBJ databases">
        <authorList>
            <person name="Varghese N."/>
            <person name="Submissions S."/>
        </authorList>
    </citation>
    <scope>NUCLEOTIDE SEQUENCE [LARGE SCALE GENOMIC DNA]</scope>
    <source>
        <strain evidence="2">MPL-11</strain>
    </source>
</reference>
<accession>A0A1H0YTJ8</accession>
<dbReference type="RefSeq" id="WP_035020025.1">
    <property type="nucleotide sequence ID" value="NZ_CP084916.1"/>
</dbReference>
<dbReference type="EMBL" id="FNJW01000008">
    <property type="protein sequence ID" value="SDQ18241.1"/>
    <property type="molecule type" value="Genomic_DNA"/>
</dbReference>
<organism evidence="1 2">
    <name type="scientific">Carnobacterium viridans</name>
    <dbReference type="NCBI Taxonomy" id="174587"/>
    <lineage>
        <taxon>Bacteria</taxon>
        <taxon>Bacillati</taxon>
        <taxon>Bacillota</taxon>
        <taxon>Bacilli</taxon>
        <taxon>Lactobacillales</taxon>
        <taxon>Carnobacteriaceae</taxon>
        <taxon>Carnobacterium</taxon>
    </lineage>
</organism>
<protein>
    <submittedName>
        <fullName evidence="1">Uncharacterized protein</fullName>
    </submittedName>
</protein>
<gene>
    <name evidence="1" type="ORF">SAMN04487752_1135</name>
</gene>
<dbReference type="Proteomes" id="UP000199481">
    <property type="component" value="Unassembled WGS sequence"/>
</dbReference>
<sequence length="141" mass="16757">MKEEVIINYLQRHGLEAKTGDTILVERKTRNRKWYATLLGKNETEKIYLNFAEREFVILPIEKDSMTPIEGDYAQVPLTEVKSIYFKKQSNFYNLLIQYNDATATDDRIKKYKVPKEVADCSWHKENLERLIERFGFKESK</sequence>
<name>A0A1H0YTJ8_9LACT</name>
<proteinExistence type="predicted"/>
<dbReference type="AlphaFoldDB" id="A0A1H0YTJ8"/>